<dbReference type="SUPFAM" id="SSF51735">
    <property type="entry name" value="NAD(P)-binding Rossmann-fold domains"/>
    <property type="match status" value="1"/>
</dbReference>
<organism evidence="9 10">
    <name type="scientific">Endozoicomonas euniceicola</name>
    <dbReference type="NCBI Taxonomy" id="1234143"/>
    <lineage>
        <taxon>Bacteria</taxon>
        <taxon>Pseudomonadati</taxon>
        <taxon>Pseudomonadota</taxon>
        <taxon>Gammaproteobacteria</taxon>
        <taxon>Oceanospirillales</taxon>
        <taxon>Endozoicomonadaceae</taxon>
        <taxon>Endozoicomonas</taxon>
    </lineage>
</organism>
<dbReference type="Pfam" id="PF03807">
    <property type="entry name" value="F420_oxidored"/>
    <property type="match status" value="1"/>
</dbReference>
<dbReference type="EMBL" id="CP103300">
    <property type="protein sequence ID" value="UYM17949.1"/>
    <property type="molecule type" value="Genomic_DNA"/>
</dbReference>
<name>A0ABY6GZY5_9GAMM</name>
<evidence type="ECO:0000256" key="2">
    <source>
        <dbReference type="ARBA" id="ARBA00022857"/>
    </source>
</evidence>
<keyword evidence="4 6" id="KW-0641">Proline biosynthesis</keyword>
<dbReference type="EC" id="1.5.1.2" evidence="4 5"/>
<dbReference type="Pfam" id="PF14748">
    <property type="entry name" value="P5CR_dimer"/>
    <property type="match status" value="1"/>
</dbReference>
<dbReference type="PANTHER" id="PTHR11645:SF0">
    <property type="entry name" value="PYRROLINE-5-CARBOXYLATE REDUCTASE 3"/>
    <property type="match status" value="1"/>
</dbReference>
<dbReference type="InterPro" id="IPR008927">
    <property type="entry name" value="6-PGluconate_DH-like_C_sf"/>
</dbReference>
<dbReference type="Gene3D" id="1.10.3730.10">
    <property type="entry name" value="ProC C-terminal domain-like"/>
    <property type="match status" value="1"/>
</dbReference>
<dbReference type="PANTHER" id="PTHR11645">
    <property type="entry name" value="PYRROLINE-5-CARBOXYLATE REDUCTASE"/>
    <property type="match status" value="1"/>
</dbReference>
<sequence>MTPPLDRSQSIAFIGAGNMACSIFGGLIEDGWPKNKIWATARSEATLEKVKNQYGVQVSPDNHQAVRQSEIVVLCVKPQMMKAVLQDLAPTLKETKPLLISVAAGINLDSLQTWAGSRLPIVRCMPNTPALLRCGVSGLFANEQVSAEQKAITDAIFKAVGMTLWVDNENLIDSVIAVSGSGPAYYFLFMEAMTEVGTRLGFDRKTAEQLTLQTALGAAKMAVGSDVDARELRRQVTSPGGTTEQAIRAFQAGGLEQLVEQAMQAAVDRAAEMTRQLAD</sequence>
<dbReference type="InterPro" id="IPR053790">
    <property type="entry name" value="P5CR-like_CS"/>
</dbReference>
<keyword evidence="3 4" id="KW-0560">Oxidoreductase</keyword>
<evidence type="ECO:0000256" key="1">
    <source>
        <dbReference type="ARBA" id="ARBA00005525"/>
    </source>
</evidence>
<dbReference type="InterPro" id="IPR036291">
    <property type="entry name" value="NAD(P)-bd_dom_sf"/>
</dbReference>
<dbReference type="InterPro" id="IPR000304">
    <property type="entry name" value="Pyrroline-COOH_reductase"/>
</dbReference>
<dbReference type="PIRSF" id="PIRSF000193">
    <property type="entry name" value="Pyrrol-5-carb_rd"/>
    <property type="match status" value="1"/>
</dbReference>
<evidence type="ECO:0000259" key="8">
    <source>
        <dbReference type="Pfam" id="PF14748"/>
    </source>
</evidence>
<keyword evidence="4" id="KW-0963">Cytoplasm</keyword>
<dbReference type="GO" id="GO:0004735">
    <property type="term" value="F:pyrroline-5-carboxylate reductase activity"/>
    <property type="evidence" value="ECO:0007669"/>
    <property type="project" value="UniProtKB-EC"/>
</dbReference>
<dbReference type="NCBIfam" id="TIGR00112">
    <property type="entry name" value="proC"/>
    <property type="match status" value="1"/>
</dbReference>
<evidence type="ECO:0000256" key="5">
    <source>
        <dbReference type="NCBIfam" id="TIGR00112"/>
    </source>
</evidence>
<feature type="domain" description="Pyrroline-5-carboxylate reductase catalytic N-terminal" evidence="7">
    <location>
        <begin position="11"/>
        <end position="105"/>
    </location>
</feature>
<dbReference type="Gene3D" id="3.40.50.720">
    <property type="entry name" value="NAD(P)-binding Rossmann-like Domain"/>
    <property type="match status" value="1"/>
</dbReference>
<accession>A0ABY6GZY5</accession>
<comment type="catalytic activity">
    <reaction evidence="4">
        <text>L-proline + NAD(+) = (S)-1-pyrroline-5-carboxylate + NADH + 2 H(+)</text>
        <dbReference type="Rhea" id="RHEA:14105"/>
        <dbReference type="ChEBI" id="CHEBI:15378"/>
        <dbReference type="ChEBI" id="CHEBI:17388"/>
        <dbReference type="ChEBI" id="CHEBI:57540"/>
        <dbReference type="ChEBI" id="CHEBI:57945"/>
        <dbReference type="ChEBI" id="CHEBI:60039"/>
        <dbReference type="EC" id="1.5.1.2"/>
    </reaction>
</comment>
<proteinExistence type="inferred from homology"/>
<dbReference type="InterPro" id="IPR029036">
    <property type="entry name" value="P5CR_dimer"/>
</dbReference>
<comment type="similarity">
    <text evidence="1 4 6">Belongs to the pyrroline-5-carboxylate reductase family.</text>
</comment>
<dbReference type="PROSITE" id="PS00521">
    <property type="entry name" value="P5CR"/>
    <property type="match status" value="1"/>
</dbReference>
<keyword evidence="10" id="KW-1185">Reference proteome</keyword>
<evidence type="ECO:0000256" key="4">
    <source>
        <dbReference type="HAMAP-Rule" id="MF_01925"/>
    </source>
</evidence>
<comment type="function">
    <text evidence="4">Catalyzes the reduction of 1-pyrroline-5-carboxylate (PCA) to L-proline.</text>
</comment>
<keyword evidence="4 6" id="KW-0028">Amino-acid biosynthesis</keyword>
<protein>
    <recommendedName>
        <fullName evidence="4 5">Pyrroline-5-carboxylate reductase</fullName>
        <shortName evidence="4">P5C reductase</shortName>
        <shortName evidence="4">P5CR</shortName>
        <ecNumber evidence="4 5">1.5.1.2</ecNumber>
    </recommendedName>
    <alternativeName>
        <fullName evidence="4">PCA reductase</fullName>
    </alternativeName>
</protein>
<gene>
    <name evidence="4 9" type="primary">proC</name>
    <name evidence="9" type="ORF">NX720_08610</name>
</gene>
<comment type="pathway">
    <text evidence="4 6">Amino-acid biosynthesis; L-proline biosynthesis; L-proline from L-glutamate 5-semialdehyde: step 1/1.</text>
</comment>
<evidence type="ECO:0000256" key="6">
    <source>
        <dbReference type="RuleBase" id="RU003903"/>
    </source>
</evidence>
<evidence type="ECO:0000313" key="10">
    <source>
        <dbReference type="Proteomes" id="UP001163255"/>
    </source>
</evidence>
<dbReference type="Proteomes" id="UP001163255">
    <property type="component" value="Chromosome"/>
</dbReference>
<reference evidence="9" key="1">
    <citation type="submission" date="2022-10" db="EMBL/GenBank/DDBJ databases">
        <title>Completed Genome Sequence of two octocoral isolated bacterium, Endozoicomonas euniceicola EF212T and Endozoicomonas gorgoniicola PS125T.</title>
        <authorList>
            <person name="Chiou Y.-J."/>
            <person name="Chen Y.-H."/>
        </authorList>
    </citation>
    <scope>NUCLEOTIDE SEQUENCE</scope>
    <source>
        <strain evidence="9">EF212</strain>
    </source>
</reference>
<evidence type="ECO:0000313" key="9">
    <source>
        <dbReference type="EMBL" id="UYM17949.1"/>
    </source>
</evidence>
<comment type="subcellular location">
    <subcellularLocation>
        <location evidence="4">Cytoplasm</location>
    </subcellularLocation>
</comment>
<dbReference type="RefSeq" id="WP_262600721.1">
    <property type="nucleotide sequence ID" value="NZ_CP103300.1"/>
</dbReference>
<comment type="catalytic activity">
    <reaction evidence="4 6">
        <text>L-proline + NADP(+) = (S)-1-pyrroline-5-carboxylate + NADPH + 2 H(+)</text>
        <dbReference type="Rhea" id="RHEA:14109"/>
        <dbReference type="ChEBI" id="CHEBI:15378"/>
        <dbReference type="ChEBI" id="CHEBI:17388"/>
        <dbReference type="ChEBI" id="CHEBI:57783"/>
        <dbReference type="ChEBI" id="CHEBI:58349"/>
        <dbReference type="ChEBI" id="CHEBI:60039"/>
        <dbReference type="EC" id="1.5.1.2"/>
    </reaction>
</comment>
<dbReference type="SUPFAM" id="SSF48179">
    <property type="entry name" value="6-phosphogluconate dehydrogenase C-terminal domain-like"/>
    <property type="match status" value="1"/>
</dbReference>
<evidence type="ECO:0000259" key="7">
    <source>
        <dbReference type="Pfam" id="PF03807"/>
    </source>
</evidence>
<feature type="domain" description="Pyrroline-5-carboxylate reductase dimerisation" evidence="8">
    <location>
        <begin position="169"/>
        <end position="273"/>
    </location>
</feature>
<evidence type="ECO:0000256" key="3">
    <source>
        <dbReference type="ARBA" id="ARBA00023002"/>
    </source>
</evidence>
<keyword evidence="2 4" id="KW-0521">NADP</keyword>
<dbReference type="HAMAP" id="MF_01925">
    <property type="entry name" value="P5C_reductase"/>
    <property type="match status" value="1"/>
</dbReference>
<dbReference type="InterPro" id="IPR028939">
    <property type="entry name" value="P5C_Rdtase_cat_N"/>
</dbReference>